<accession>A0ABS9KI87</accession>
<dbReference type="Pfam" id="PF13778">
    <property type="entry name" value="DUF4174"/>
    <property type="match status" value="1"/>
</dbReference>
<feature type="domain" description="DUF4174" evidence="3">
    <location>
        <begin position="23"/>
        <end position="138"/>
    </location>
</feature>
<evidence type="ECO:0000313" key="4">
    <source>
        <dbReference type="EMBL" id="MCG2590558.1"/>
    </source>
</evidence>
<comment type="caution">
    <text evidence="4">The sequence shown here is derived from an EMBL/GenBank/DDBJ whole genome shotgun (WGS) entry which is preliminary data.</text>
</comment>
<evidence type="ECO:0000256" key="1">
    <source>
        <dbReference type="ARBA" id="ARBA00022729"/>
    </source>
</evidence>
<dbReference type="EMBL" id="JAKLWS010000035">
    <property type="protein sequence ID" value="MCG2590558.1"/>
    <property type="molecule type" value="Genomic_DNA"/>
</dbReference>
<dbReference type="InterPro" id="IPR025232">
    <property type="entry name" value="DUF4174"/>
</dbReference>
<reference evidence="4" key="1">
    <citation type="submission" date="2022-01" db="EMBL/GenBank/DDBJ databases">
        <authorList>
            <person name="Wang Y."/>
        </authorList>
    </citation>
    <scope>NUCLEOTIDE SEQUENCE</scope>
    <source>
        <strain evidence="4">WB101</strain>
    </source>
</reference>
<feature type="chain" id="PRO_5046387682" evidence="2">
    <location>
        <begin position="21"/>
        <end position="146"/>
    </location>
</feature>
<keyword evidence="5" id="KW-1185">Reference proteome</keyword>
<reference evidence="4" key="2">
    <citation type="submission" date="2024-05" db="EMBL/GenBank/DDBJ databases">
        <title>Rhodohalobacter halophilus gen. nov., sp. nov., a moderately halophilic member of the family Balneolaceae.</title>
        <authorList>
            <person name="Xia J."/>
        </authorList>
    </citation>
    <scope>NUCLEOTIDE SEQUENCE</scope>
    <source>
        <strain evidence="4">WB101</strain>
    </source>
</reference>
<evidence type="ECO:0000256" key="2">
    <source>
        <dbReference type="SAM" id="SignalP"/>
    </source>
</evidence>
<proteinExistence type="predicted"/>
<evidence type="ECO:0000259" key="3">
    <source>
        <dbReference type="Pfam" id="PF13778"/>
    </source>
</evidence>
<protein>
    <submittedName>
        <fullName evidence="4">DUF4174 domain-containing protein</fullName>
    </submittedName>
</protein>
<keyword evidence="1 2" id="KW-0732">Signal</keyword>
<feature type="signal peptide" evidence="2">
    <location>
        <begin position="1"/>
        <end position="20"/>
    </location>
</feature>
<dbReference type="Proteomes" id="UP001165366">
    <property type="component" value="Unassembled WGS sequence"/>
</dbReference>
<name>A0ABS9KI87_9BACT</name>
<gene>
    <name evidence="4" type="ORF">L6773_18430</name>
</gene>
<evidence type="ECO:0000313" key="5">
    <source>
        <dbReference type="Proteomes" id="UP001165366"/>
    </source>
</evidence>
<sequence length="146" mass="16917">MKTLLLLFITIFAITMNAHSQDLSSHQWEDRLILILTDDTSSNIYQKQIEELHSDQEGLEDRKLVIYTILPNQIKRNDIENSGWIQSGNLYSKYKKSEGSFEILLIGLDGGVKLRQSKFLSNEDLFGRIDQMPMRRNELRNRGDGT</sequence>
<dbReference type="RefSeq" id="WP_237855988.1">
    <property type="nucleotide sequence ID" value="NZ_JAKLWS010000035.1"/>
</dbReference>
<organism evidence="4 5">
    <name type="scientific">Rhodohalobacter sulfatireducens</name>
    <dbReference type="NCBI Taxonomy" id="2911366"/>
    <lineage>
        <taxon>Bacteria</taxon>
        <taxon>Pseudomonadati</taxon>
        <taxon>Balneolota</taxon>
        <taxon>Balneolia</taxon>
        <taxon>Balneolales</taxon>
        <taxon>Balneolaceae</taxon>
        <taxon>Rhodohalobacter</taxon>
    </lineage>
</organism>